<organism evidence="2 3">
    <name type="scientific">Parascaris univalens</name>
    <name type="common">Nematode worm</name>
    <dbReference type="NCBI Taxonomy" id="6257"/>
    <lineage>
        <taxon>Eukaryota</taxon>
        <taxon>Metazoa</taxon>
        <taxon>Ecdysozoa</taxon>
        <taxon>Nematoda</taxon>
        <taxon>Chromadorea</taxon>
        <taxon>Rhabditida</taxon>
        <taxon>Spirurina</taxon>
        <taxon>Ascaridomorpha</taxon>
        <taxon>Ascaridoidea</taxon>
        <taxon>Ascarididae</taxon>
        <taxon>Parascaris</taxon>
    </lineage>
</organism>
<evidence type="ECO:0000256" key="1">
    <source>
        <dbReference type="SAM" id="MobiDB-lite"/>
    </source>
</evidence>
<keyword evidence="2" id="KW-1185">Reference proteome</keyword>
<feature type="compositionally biased region" description="Basic residues" evidence="1">
    <location>
        <begin position="32"/>
        <end position="42"/>
    </location>
</feature>
<protein>
    <submittedName>
        <fullName evidence="3">Uncharacterized protein</fullName>
    </submittedName>
</protein>
<dbReference type="Proteomes" id="UP000887569">
    <property type="component" value="Unplaced"/>
</dbReference>
<dbReference type="WBParaSite" id="PgR020_g040_t02">
    <property type="protein sequence ID" value="PgR020_g040_t02"/>
    <property type="gene ID" value="PgR020_g040"/>
</dbReference>
<sequence>MKSWKTDSGEELGEFLKANTGPILISGPQWRNQKKKRKKKTCVKKDAVSEEDDVTKTATTATTTTTTETTTTEGNDAIRVIF</sequence>
<evidence type="ECO:0000313" key="3">
    <source>
        <dbReference type="WBParaSite" id="PgR020_g040_t02"/>
    </source>
</evidence>
<feature type="region of interest" description="Disordered" evidence="1">
    <location>
        <begin position="22"/>
        <end position="57"/>
    </location>
</feature>
<reference evidence="3" key="1">
    <citation type="submission" date="2022-11" db="UniProtKB">
        <authorList>
            <consortium name="WormBaseParasite"/>
        </authorList>
    </citation>
    <scope>IDENTIFICATION</scope>
</reference>
<name>A0A915AY90_PARUN</name>
<proteinExistence type="predicted"/>
<dbReference type="AlphaFoldDB" id="A0A915AY90"/>
<accession>A0A915AY90</accession>
<evidence type="ECO:0000313" key="2">
    <source>
        <dbReference type="Proteomes" id="UP000887569"/>
    </source>
</evidence>